<evidence type="ECO:0000256" key="3">
    <source>
        <dbReference type="ARBA" id="ARBA00022989"/>
    </source>
</evidence>
<keyword evidence="4 5" id="KW-0472">Membrane</keyword>
<dbReference type="InterPro" id="IPR020846">
    <property type="entry name" value="MFS_dom"/>
</dbReference>
<dbReference type="OrthoDB" id="5215911at2759"/>
<dbReference type="Proteomes" id="UP000250140">
    <property type="component" value="Unassembled WGS sequence"/>
</dbReference>
<feature type="transmembrane region" description="Helical" evidence="5">
    <location>
        <begin position="463"/>
        <end position="484"/>
    </location>
</feature>
<dbReference type="SUPFAM" id="SSF103473">
    <property type="entry name" value="MFS general substrate transporter"/>
    <property type="match status" value="1"/>
</dbReference>
<dbReference type="InterPro" id="IPR011701">
    <property type="entry name" value="MFS"/>
</dbReference>
<proteinExistence type="predicted"/>
<accession>A0A8E2EW00</accession>
<sequence>MEMNYDDKALRQIEEELHTDIIPGTEIMADVGSHHFVKSAKQVLVPQPSDDPHDPLNWSIGWKIATITASTAVSFTQGFGPLALAPMFPYFIEDFHCTLAQAVQFTGVCILVLGFSNFIWVPISTSFGRRPVYIFSQLICFGSSIWRAKAKSYGSFMAACVLNGIGAGPAETIQPTVIADIFFLHSRGKWNTLYWVFYMGSLMVAPIISGAMADHAGWRSFWWLNTALLGASTLMVIFMFPETKWHRKHPDEIVTSSALKAASPASSTEKMATTTLENTSNTKADEAAIQQVPTTASVVPPELGLSEQETAARDPFLGKGGPSKQQWRIFQPNAHPFRSMLLDLWIPWKLFAFPIVEFASFVCSWSCSSFLTINLTQSQAFAAPPYNFSSQSIGFMNFAILVGALIGLATAGPLSDWVSARATAKNRGIREPEMRLPAMIPYVLIMFLGNVVVSVGYQNHWPWQAIVIIGFTCAGVQVAALPSITSTYAVDSYKPVAGSLFVSITVNKNVWGYGFGKFITPWAIQDGFVPPIMTNASLITLWCLFGILFYYKGKTFRRWSKNSSVHRL</sequence>
<feature type="transmembrane region" description="Helical" evidence="5">
    <location>
        <begin position="528"/>
        <end position="551"/>
    </location>
</feature>
<feature type="domain" description="Major facilitator superfamily (MFS) profile" evidence="6">
    <location>
        <begin position="66"/>
        <end position="554"/>
    </location>
</feature>
<feature type="transmembrane region" description="Helical" evidence="5">
    <location>
        <begin position="192"/>
        <end position="209"/>
    </location>
</feature>
<feature type="transmembrane region" description="Helical" evidence="5">
    <location>
        <begin position="60"/>
        <end position="85"/>
    </location>
</feature>
<organism evidence="7 8">
    <name type="scientific">Glonium stellatum</name>
    <dbReference type="NCBI Taxonomy" id="574774"/>
    <lineage>
        <taxon>Eukaryota</taxon>
        <taxon>Fungi</taxon>
        <taxon>Dikarya</taxon>
        <taxon>Ascomycota</taxon>
        <taxon>Pezizomycotina</taxon>
        <taxon>Dothideomycetes</taxon>
        <taxon>Pleosporomycetidae</taxon>
        <taxon>Gloniales</taxon>
        <taxon>Gloniaceae</taxon>
        <taxon>Glonium</taxon>
    </lineage>
</organism>
<dbReference type="EMBL" id="KV750246">
    <property type="protein sequence ID" value="OCL05640.1"/>
    <property type="molecule type" value="Genomic_DNA"/>
</dbReference>
<dbReference type="GO" id="GO:0016301">
    <property type="term" value="F:kinase activity"/>
    <property type="evidence" value="ECO:0007669"/>
    <property type="project" value="UniProtKB-KW"/>
</dbReference>
<feature type="transmembrane region" description="Helical" evidence="5">
    <location>
        <begin position="436"/>
        <end position="457"/>
    </location>
</feature>
<dbReference type="AlphaFoldDB" id="A0A8E2EW00"/>
<feature type="transmembrane region" description="Helical" evidence="5">
    <location>
        <begin position="97"/>
        <end position="120"/>
    </location>
</feature>
<evidence type="ECO:0000256" key="4">
    <source>
        <dbReference type="ARBA" id="ARBA00023136"/>
    </source>
</evidence>
<evidence type="ECO:0000259" key="6">
    <source>
        <dbReference type="PROSITE" id="PS50850"/>
    </source>
</evidence>
<gene>
    <name evidence="7" type="ORF">AOQ84DRAFT_344474</name>
</gene>
<dbReference type="PANTHER" id="PTHR23502">
    <property type="entry name" value="MAJOR FACILITATOR SUPERFAMILY"/>
    <property type="match status" value="1"/>
</dbReference>
<dbReference type="PROSITE" id="PS50850">
    <property type="entry name" value="MFS"/>
    <property type="match status" value="1"/>
</dbReference>
<comment type="subcellular location">
    <subcellularLocation>
        <location evidence="1">Membrane</location>
        <topology evidence="1">Multi-pass membrane protein</topology>
    </subcellularLocation>
</comment>
<feature type="transmembrane region" description="Helical" evidence="5">
    <location>
        <begin position="350"/>
        <end position="373"/>
    </location>
</feature>
<evidence type="ECO:0000313" key="8">
    <source>
        <dbReference type="Proteomes" id="UP000250140"/>
    </source>
</evidence>
<evidence type="ECO:0000256" key="5">
    <source>
        <dbReference type="SAM" id="Phobius"/>
    </source>
</evidence>
<dbReference type="GO" id="GO:0022857">
    <property type="term" value="F:transmembrane transporter activity"/>
    <property type="evidence" value="ECO:0007669"/>
    <property type="project" value="InterPro"/>
</dbReference>
<keyword evidence="7" id="KW-0418">Kinase</keyword>
<reference evidence="7 8" key="1">
    <citation type="journal article" date="2016" name="Nat. Commun.">
        <title>Ectomycorrhizal ecology is imprinted in the genome of the dominant symbiotic fungus Cenococcum geophilum.</title>
        <authorList>
            <consortium name="DOE Joint Genome Institute"/>
            <person name="Peter M."/>
            <person name="Kohler A."/>
            <person name="Ohm R.A."/>
            <person name="Kuo A."/>
            <person name="Krutzmann J."/>
            <person name="Morin E."/>
            <person name="Arend M."/>
            <person name="Barry K.W."/>
            <person name="Binder M."/>
            <person name="Choi C."/>
            <person name="Clum A."/>
            <person name="Copeland A."/>
            <person name="Grisel N."/>
            <person name="Haridas S."/>
            <person name="Kipfer T."/>
            <person name="LaButti K."/>
            <person name="Lindquist E."/>
            <person name="Lipzen A."/>
            <person name="Maire R."/>
            <person name="Meier B."/>
            <person name="Mihaltcheva S."/>
            <person name="Molinier V."/>
            <person name="Murat C."/>
            <person name="Poggeler S."/>
            <person name="Quandt C.A."/>
            <person name="Sperisen C."/>
            <person name="Tritt A."/>
            <person name="Tisserant E."/>
            <person name="Crous P.W."/>
            <person name="Henrissat B."/>
            <person name="Nehls U."/>
            <person name="Egli S."/>
            <person name="Spatafora J.W."/>
            <person name="Grigoriev I.V."/>
            <person name="Martin F.M."/>
        </authorList>
    </citation>
    <scope>NUCLEOTIDE SEQUENCE [LARGE SCALE GENOMIC DNA]</scope>
    <source>
        <strain evidence="7 8">CBS 207.34</strain>
    </source>
</reference>
<keyword evidence="3 5" id="KW-1133">Transmembrane helix</keyword>
<evidence type="ECO:0000256" key="1">
    <source>
        <dbReference type="ARBA" id="ARBA00004141"/>
    </source>
</evidence>
<feature type="transmembrane region" description="Helical" evidence="5">
    <location>
        <begin position="496"/>
        <end position="516"/>
    </location>
</feature>
<evidence type="ECO:0000256" key="2">
    <source>
        <dbReference type="ARBA" id="ARBA00022692"/>
    </source>
</evidence>
<evidence type="ECO:0000313" key="7">
    <source>
        <dbReference type="EMBL" id="OCL05640.1"/>
    </source>
</evidence>
<protein>
    <submittedName>
        <fullName evidence="7">Serine/threonine kinase 16</fullName>
    </submittedName>
</protein>
<dbReference type="InterPro" id="IPR036259">
    <property type="entry name" value="MFS_trans_sf"/>
</dbReference>
<dbReference type="PANTHER" id="PTHR23502:SF149">
    <property type="entry name" value="TRANSPORTER, PUTATIVE-RELATED"/>
    <property type="match status" value="1"/>
</dbReference>
<feature type="transmembrane region" description="Helical" evidence="5">
    <location>
        <begin position="393"/>
        <end position="415"/>
    </location>
</feature>
<dbReference type="Pfam" id="PF07690">
    <property type="entry name" value="MFS_1"/>
    <property type="match status" value="1"/>
</dbReference>
<keyword evidence="2 5" id="KW-0812">Transmembrane</keyword>
<keyword evidence="8" id="KW-1185">Reference proteome</keyword>
<dbReference type="GO" id="GO:0005886">
    <property type="term" value="C:plasma membrane"/>
    <property type="evidence" value="ECO:0007669"/>
    <property type="project" value="TreeGrafter"/>
</dbReference>
<feature type="transmembrane region" description="Helical" evidence="5">
    <location>
        <begin position="221"/>
        <end position="240"/>
    </location>
</feature>
<keyword evidence="7" id="KW-0808">Transferase</keyword>
<name>A0A8E2EW00_9PEZI</name>
<dbReference type="Gene3D" id="1.20.1250.20">
    <property type="entry name" value="MFS general substrate transporter like domains"/>
    <property type="match status" value="1"/>
</dbReference>